<keyword evidence="7" id="KW-1185">Reference proteome</keyword>
<dbReference type="EC" id="2.4.1.-" evidence="5"/>
<keyword evidence="2 4" id="KW-0328">Glycosyltransferase</keyword>
<keyword evidence="3 4" id="KW-0808">Transferase</keyword>
<comment type="caution">
    <text evidence="6">The sequence shown here is derived from an EMBL/GenBank/DDBJ whole genome shotgun (WGS) entry which is preliminary data.</text>
</comment>
<dbReference type="EMBL" id="JBJKTR010000012">
    <property type="protein sequence ID" value="KAL3353227.1"/>
    <property type="molecule type" value="Genomic_DNA"/>
</dbReference>
<dbReference type="SUPFAM" id="SSF53756">
    <property type="entry name" value="UDP-Glycosyltransferase/glycogen phosphorylase"/>
    <property type="match status" value="1"/>
</dbReference>
<dbReference type="FunFam" id="3.40.50.2000:FF:000080">
    <property type="entry name" value="Glycosyltransferase"/>
    <property type="match status" value="1"/>
</dbReference>
<comment type="similarity">
    <text evidence="1 4">Belongs to the UDP-glycosyltransferase family.</text>
</comment>
<dbReference type="InterPro" id="IPR002213">
    <property type="entry name" value="UDP_glucos_trans"/>
</dbReference>
<dbReference type="PANTHER" id="PTHR48048:SF88">
    <property type="entry name" value="GLYCOSYLTRANSFERASE"/>
    <property type="match status" value="1"/>
</dbReference>
<gene>
    <name evidence="6" type="ORF">AABB24_020961</name>
</gene>
<evidence type="ECO:0000313" key="6">
    <source>
        <dbReference type="EMBL" id="KAL3353227.1"/>
    </source>
</evidence>
<proteinExistence type="inferred from homology"/>
<dbReference type="GO" id="GO:0016757">
    <property type="term" value="F:glycosyltransferase activity"/>
    <property type="evidence" value="ECO:0007669"/>
    <property type="project" value="UniProtKB-KW"/>
</dbReference>
<accession>A0ABD2TA82</accession>
<evidence type="ECO:0000256" key="2">
    <source>
        <dbReference type="ARBA" id="ARBA00022676"/>
    </source>
</evidence>
<dbReference type="PANTHER" id="PTHR48048">
    <property type="entry name" value="GLYCOSYLTRANSFERASE"/>
    <property type="match status" value="1"/>
</dbReference>
<dbReference type="InterPro" id="IPR035595">
    <property type="entry name" value="UDP_glycos_trans_CS"/>
</dbReference>
<feature type="non-terminal residue" evidence="6">
    <location>
        <position position="1"/>
    </location>
</feature>
<evidence type="ECO:0000256" key="5">
    <source>
        <dbReference type="RuleBase" id="RU362057"/>
    </source>
</evidence>
<dbReference type="Pfam" id="PF00201">
    <property type="entry name" value="UDPGT"/>
    <property type="match status" value="1"/>
</dbReference>
<dbReference type="Proteomes" id="UP001627284">
    <property type="component" value="Unassembled WGS sequence"/>
</dbReference>
<evidence type="ECO:0000256" key="4">
    <source>
        <dbReference type="RuleBase" id="RU003718"/>
    </source>
</evidence>
<sequence length="515" mass="57584">ILQSNPQSPPSSFKFQTISKVQVCTQKRRKKMTSTKKIELIFIPSPGIGHLVSTVEMAKLLITREKNMSITVLIIQSPHDNKLPSYIQSLTNFSSSLKFIQLPQDDTVLQLLKSNFFTSFIPAHKPAVRDVVAEIIKSQSNITLAGIVIDLFCTSMIDVANEFELPTYVFYTCGAATLGLQFHIQSLSDDFGRDITNYKDDPEAELSISTYFNPFPAKCLPSAMLDKEGGSTMCLDLTRRFRETKGIMINTFPELDSHAINSLSRDKNIPPVYPVGPVLNLNNNAQGDNLSSSDQNMMKWLDEQPPSSVVFLCFGSGGSFTVEQVKEITYALENSGCRFLWALRQPPQKDARLPGDYENFEEVLPEGFLQRTQGIGKVIGWAPQLAILSHKAVGGFVSHCGWNSTLESIYFGVPMATWPMYAEQQANAFQLVKDLEMAVEIKMDYRKEPTGTMGQEVIVKAEEIEKAIRELMDPENKIRMKVKEMKEKSRATTMEGGSSYTSVGGFIQNIMENTQ</sequence>
<dbReference type="AlphaFoldDB" id="A0ABD2TA82"/>
<evidence type="ECO:0000313" key="7">
    <source>
        <dbReference type="Proteomes" id="UP001627284"/>
    </source>
</evidence>
<evidence type="ECO:0000256" key="1">
    <source>
        <dbReference type="ARBA" id="ARBA00009995"/>
    </source>
</evidence>
<name>A0ABD2TA82_9SOLN</name>
<dbReference type="Gene3D" id="3.40.50.2000">
    <property type="entry name" value="Glycogen Phosphorylase B"/>
    <property type="match status" value="2"/>
</dbReference>
<organism evidence="6 7">
    <name type="scientific">Solanum stoloniferum</name>
    <dbReference type="NCBI Taxonomy" id="62892"/>
    <lineage>
        <taxon>Eukaryota</taxon>
        <taxon>Viridiplantae</taxon>
        <taxon>Streptophyta</taxon>
        <taxon>Embryophyta</taxon>
        <taxon>Tracheophyta</taxon>
        <taxon>Spermatophyta</taxon>
        <taxon>Magnoliopsida</taxon>
        <taxon>eudicotyledons</taxon>
        <taxon>Gunneridae</taxon>
        <taxon>Pentapetalae</taxon>
        <taxon>asterids</taxon>
        <taxon>lamiids</taxon>
        <taxon>Solanales</taxon>
        <taxon>Solanaceae</taxon>
        <taxon>Solanoideae</taxon>
        <taxon>Solaneae</taxon>
        <taxon>Solanum</taxon>
    </lineage>
</organism>
<reference evidence="6 7" key="1">
    <citation type="submission" date="2024-05" db="EMBL/GenBank/DDBJ databases">
        <title>De novo assembly of an allotetraploid wild potato.</title>
        <authorList>
            <person name="Hosaka A.J."/>
        </authorList>
    </citation>
    <scope>NUCLEOTIDE SEQUENCE [LARGE SCALE GENOMIC DNA]</scope>
    <source>
        <tissue evidence="6">Young leaves</tissue>
    </source>
</reference>
<evidence type="ECO:0000256" key="3">
    <source>
        <dbReference type="ARBA" id="ARBA00022679"/>
    </source>
</evidence>
<dbReference type="CDD" id="cd03784">
    <property type="entry name" value="GT1_Gtf-like"/>
    <property type="match status" value="1"/>
</dbReference>
<dbReference type="InterPro" id="IPR050481">
    <property type="entry name" value="UDP-glycosyltransf_plant"/>
</dbReference>
<protein>
    <recommendedName>
        <fullName evidence="5">Glycosyltransferase</fullName>
        <ecNumber evidence="5">2.4.1.-</ecNumber>
    </recommendedName>
</protein>
<dbReference type="PROSITE" id="PS00375">
    <property type="entry name" value="UDPGT"/>
    <property type="match status" value="1"/>
</dbReference>
<dbReference type="FunFam" id="3.40.50.2000:FF:000056">
    <property type="entry name" value="Glycosyltransferase"/>
    <property type="match status" value="1"/>
</dbReference>